<name>A0ACA9MCJ5_9GLOM</name>
<accession>A0ACA9MCJ5</accession>
<protein>
    <submittedName>
        <fullName evidence="1">9617_t:CDS:1</fullName>
    </submittedName>
</protein>
<reference evidence="1" key="1">
    <citation type="submission" date="2021-06" db="EMBL/GenBank/DDBJ databases">
        <authorList>
            <person name="Kallberg Y."/>
            <person name="Tangrot J."/>
            <person name="Rosling A."/>
        </authorList>
    </citation>
    <scope>NUCLEOTIDE SEQUENCE</scope>
    <source>
        <strain evidence="1">MA461A</strain>
    </source>
</reference>
<keyword evidence="2" id="KW-1185">Reference proteome</keyword>
<gene>
    <name evidence="1" type="ORF">RPERSI_LOCUS5068</name>
</gene>
<evidence type="ECO:0000313" key="1">
    <source>
        <dbReference type="EMBL" id="CAG8579170.1"/>
    </source>
</evidence>
<feature type="non-terminal residue" evidence="1">
    <location>
        <position position="1"/>
    </location>
</feature>
<evidence type="ECO:0000313" key="2">
    <source>
        <dbReference type="Proteomes" id="UP000789920"/>
    </source>
</evidence>
<sequence length="284" mass="33252">MPEVDDYFREVDINKWSYDGFLKFLTTEKCSEEIWISSLRAISKNKKYPEILPEFLYRNSASISSKHNKLQNSQESANGTRPDFTVQNYSNYEIFTLKVAGSLINKIQKKIKNDFAKLSKQMQNNINYIVSQEKEKGRSLPKNFQIFGASTKGFDIVIKRMISVDRYVIMQEIFTIKVLSSITNYCKLKILIIRVIALSEVIKDLLSCKEPTIKSQAKYFAAKYYLYRWYIKKDETKAFEFAIELANKKEYDYALNIFNQISKRKSSKLKDKASEMVKKYKGMS</sequence>
<dbReference type="Proteomes" id="UP000789920">
    <property type="component" value="Unassembled WGS sequence"/>
</dbReference>
<dbReference type="EMBL" id="CAJVQC010007426">
    <property type="protein sequence ID" value="CAG8579170.1"/>
    <property type="molecule type" value="Genomic_DNA"/>
</dbReference>
<organism evidence="1 2">
    <name type="scientific">Racocetra persica</name>
    <dbReference type="NCBI Taxonomy" id="160502"/>
    <lineage>
        <taxon>Eukaryota</taxon>
        <taxon>Fungi</taxon>
        <taxon>Fungi incertae sedis</taxon>
        <taxon>Mucoromycota</taxon>
        <taxon>Glomeromycotina</taxon>
        <taxon>Glomeromycetes</taxon>
        <taxon>Diversisporales</taxon>
        <taxon>Gigasporaceae</taxon>
        <taxon>Racocetra</taxon>
    </lineage>
</organism>
<comment type="caution">
    <text evidence="1">The sequence shown here is derived from an EMBL/GenBank/DDBJ whole genome shotgun (WGS) entry which is preliminary data.</text>
</comment>
<proteinExistence type="predicted"/>